<dbReference type="GO" id="GO:0006508">
    <property type="term" value="P:proteolysis"/>
    <property type="evidence" value="ECO:0007669"/>
    <property type="project" value="UniProtKB-KW"/>
</dbReference>
<dbReference type="SUPFAM" id="SSF55486">
    <property type="entry name" value="Metalloproteases ('zincins'), catalytic domain"/>
    <property type="match status" value="1"/>
</dbReference>
<dbReference type="InterPro" id="IPR024079">
    <property type="entry name" value="MetalloPept_cat_dom_sf"/>
</dbReference>
<keyword evidence="9" id="KW-1185">Reference proteome</keyword>
<sequence length="681" mass="71958">MEMRLSPKSSRRPRPLALGALVFPLVACDPAGADGESLPTWEEFRAAATRHVDGQPRYVVDGDIPVSLDQLADAYADLVAAREGAAPRSIVNLHDGAFDRWREGEEHELTYCVSDEFGARKDRAVREMAEAARSWEQAAHVDFRYRPAGDADCRPGAAALFAVRPWDSGGAMAFFPAMPQSTRILYVDYADFDDNPDWRTATPRITTVGVLRHELGHVLGLRHEHTRVASSVCFEDNSWAELGEYDHRSVMHYQWCTGGVSSTDYTLTIADQEGARTLYGPPAVVLHQPRVAVDFDHDGRSDLAMTGATAWKGVPVAFAGSGRAFEVTNLDAAALAAAAGRHGVQIATGDFDGDGRTDLVLTGAPDWKSLVLARSRGDGSFAVTTPALGDWHRWAARDNAHLLAGDFDGDGRTDLALLGDESADRIAVALSRGDGGFELAEHTGDEFPVWAAAPGVRTIAGDFDGDGTTDLALAGDRREPSLPLALSRGDGSFDVVRRPARSFATAAAAADAVVLPGDFDGDGTTDLAVTGPAGWKSLPAALSNGDGSFTFADSPTAALGDWAEEAGTRVLPGDFDGDGKTDLALVGRADAVPLALSRGDGTFALAQPARTTFGGRLKTGAQVVVGDFDGDGRSDLAMTGPADWHTLPTAYSNGDGSFTLADEPAGEFAVLAGHEGARLLE</sequence>
<dbReference type="PANTHER" id="PTHR46580:SF4">
    <property type="entry name" value="ATP_GTP-BINDING PROTEIN"/>
    <property type="match status" value="1"/>
</dbReference>
<keyword evidence="3 6" id="KW-0732">Signal</keyword>
<dbReference type="PANTHER" id="PTHR46580">
    <property type="entry name" value="SENSOR KINASE-RELATED"/>
    <property type="match status" value="1"/>
</dbReference>
<evidence type="ECO:0000256" key="5">
    <source>
        <dbReference type="ARBA" id="ARBA00022833"/>
    </source>
</evidence>
<evidence type="ECO:0000256" key="1">
    <source>
        <dbReference type="ARBA" id="ARBA00022670"/>
    </source>
</evidence>
<dbReference type="Gene3D" id="3.40.390.10">
    <property type="entry name" value="Collagenase (Catalytic Domain)"/>
    <property type="match status" value="1"/>
</dbReference>
<feature type="chain" id="PRO_5011549446" evidence="6">
    <location>
        <begin position="34"/>
        <end position="681"/>
    </location>
</feature>
<dbReference type="SUPFAM" id="SSF69318">
    <property type="entry name" value="Integrin alpha N-terminal domain"/>
    <property type="match status" value="2"/>
</dbReference>
<dbReference type="Pfam" id="PF00413">
    <property type="entry name" value="Peptidase_M10"/>
    <property type="match status" value="1"/>
</dbReference>
<feature type="domain" description="Peptidase metallopeptidase" evidence="7">
    <location>
        <begin position="97"/>
        <end position="249"/>
    </location>
</feature>
<evidence type="ECO:0000313" key="8">
    <source>
        <dbReference type="EMBL" id="SFF38835.1"/>
    </source>
</evidence>
<dbReference type="STRING" id="54.SAMN02745121_08538"/>
<feature type="signal peptide" evidence="6">
    <location>
        <begin position="1"/>
        <end position="33"/>
    </location>
</feature>
<accession>A0A1I2I9B7</accession>
<dbReference type="SMART" id="SM00235">
    <property type="entry name" value="ZnMc"/>
    <property type="match status" value="1"/>
</dbReference>
<dbReference type="GO" id="GO:0008270">
    <property type="term" value="F:zinc ion binding"/>
    <property type="evidence" value="ECO:0007669"/>
    <property type="project" value="InterPro"/>
</dbReference>
<evidence type="ECO:0000256" key="3">
    <source>
        <dbReference type="ARBA" id="ARBA00022729"/>
    </source>
</evidence>
<proteinExistence type="predicted"/>
<dbReference type="EMBL" id="FOMX01000059">
    <property type="protein sequence ID" value="SFF38835.1"/>
    <property type="molecule type" value="Genomic_DNA"/>
</dbReference>
<reference evidence="9" key="1">
    <citation type="submission" date="2016-10" db="EMBL/GenBank/DDBJ databases">
        <authorList>
            <person name="Varghese N."/>
            <person name="Submissions S."/>
        </authorList>
    </citation>
    <scope>NUCLEOTIDE SEQUENCE [LARGE SCALE GENOMIC DNA]</scope>
    <source>
        <strain evidence="9">ATCC 25963</strain>
    </source>
</reference>
<dbReference type="InterPro" id="IPR001818">
    <property type="entry name" value="Pept_M10_metallopeptidase"/>
</dbReference>
<keyword evidence="5" id="KW-0862">Zinc</keyword>
<organism evidence="8 9">
    <name type="scientific">Nannocystis exedens</name>
    <dbReference type="NCBI Taxonomy" id="54"/>
    <lineage>
        <taxon>Bacteria</taxon>
        <taxon>Pseudomonadati</taxon>
        <taxon>Myxococcota</taxon>
        <taxon>Polyangia</taxon>
        <taxon>Nannocystales</taxon>
        <taxon>Nannocystaceae</taxon>
        <taxon>Nannocystis</taxon>
    </lineage>
</organism>
<evidence type="ECO:0000256" key="6">
    <source>
        <dbReference type="SAM" id="SignalP"/>
    </source>
</evidence>
<evidence type="ECO:0000313" key="9">
    <source>
        <dbReference type="Proteomes" id="UP000199400"/>
    </source>
</evidence>
<protein>
    <submittedName>
        <fullName evidence="8">Matrixin</fullName>
    </submittedName>
</protein>
<keyword evidence="2" id="KW-0479">Metal-binding</keyword>
<dbReference type="Proteomes" id="UP000199400">
    <property type="component" value="Unassembled WGS sequence"/>
</dbReference>
<dbReference type="InterPro" id="IPR006026">
    <property type="entry name" value="Peptidase_Metallo"/>
</dbReference>
<dbReference type="InterPro" id="IPR028994">
    <property type="entry name" value="Integrin_alpha_N"/>
</dbReference>
<dbReference type="Gene3D" id="2.40.128.340">
    <property type="match status" value="3"/>
</dbReference>
<dbReference type="Pfam" id="PF13517">
    <property type="entry name" value="FG-GAP_3"/>
    <property type="match status" value="3"/>
</dbReference>
<dbReference type="OrthoDB" id="5289073at2"/>
<gene>
    <name evidence="8" type="ORF">SAMN02745121_08538</name>
</gene>
<keyword evidence="4" id="KW-0378">Hydrolase</keyword>
<evidence type="ECO:0000256" key="4">
    <source>
        <dbReference type="ARBA" id="ARBA00022801"/>
    </source>
</evidence>
<name>A0A1I2I9B7_9BACT</name>
<dbReference type="GO" id="GO:0031012">
    <property type="term" value="C:extracellular matrix"/>
    <property type="evidence" value="ECO:0007669"/>
    <property type="project" value="InterPro"/>
</dbReference>
<evidence type="ECO:0000256" key="2">
    <source>
        <dbReference type="ARBA" id="ARBA00022723"/>
    </source>
</evidence>
<keyword evidence="1" id="KW-0645">Protease</keyword>
<dbReference type="GO" id="GO:0004222">
    <property type="term" value="F:metalloendopeptidase activity"/>
    <property type="evidence" value="ECO:0007669"/>
    <property type="project" value="InterPro"/>
</dbReference>
<evidence type="ECO:0000259" key="7">
    <source>
        <dbReference type="SMART" id="SM00235"/>
    </source>
</evidence>
<dbReference type="AlphaFoldDB" id="A0A1I2I9B7"/>
<dbReference type="InterPro" id="IPR013517">
    <property type="entry name" value="FG-GAP"/>
</dbReference>